<gene>
    <name evidence="1" type="ORF">D0Z00_003796</name>
</gene>
<proteinExistence type="predicted"/>
<organism evidence="1 2">
    <name type="scientific">Geotrichum galactomycetum</name>
    <dbReference type="NCBI Taxonomy" id="27317"/>
    <lineage>
        <taxon>Eukaryota</taxon>
        <taxon>Fungi</taxon>
        <taxon>Dikarya</taxon>
        <taxon>Ascomycota</taxon>
        <taxon>Saccharomycotina</taxon>
        <taxon>Dipodascomycetes</taxon>
        <taxon>Dipodascales</taxon>
        <taxon>Dipodascaceae</taxon>
        <taxon>Geotrichum</taxon>
    </lineage>
</organism>
<protein>
    <submittedName>
        <fullName evidence="1">Uncharacterized protein</fullName>
    </submittedName>
</protein>
<comment type="caution">
    <text evidence="1">The sequence shown here is derived from an EMBL/GenBank/DDBJ whole genome shotgun (WGS) entry which is preliminary data.</text>
</comment>
<evidence type="ECO:0000313" key="1">
    <source>
        <dbReference type="EMBL" id="KAF5093897.1"/>
    </source>
</evidence>
<dbReference type="EMBL" id="QVQA01000197">
    <property type="protein sequence ID" value="KAF5093897.1"/>
    <property type="molecule type" value="Genomic_DNA"/>
</dbReference>
<name>A0ACB6V076_9ASCO</name>
<reference evidence="1 2" key="1">
    <citation type="journal article" date="2020" name="Front. Microbiol.">
        <title>Phenotypic and Genetic Characterization of the Cheese Ripening Yeast Geotrichum candidum.</title>
        <authorList>
            <person name="Perkins V."/>
            <person name="Vignola S."/>
            <person name="Lessard M.H."/>
            <person name="Plante P.L."/>
            <person name="Corbeil J."/>
            <person name="Dugat-Bony E."/>
            <person name="Frenette M."/>
            <person name="Labrie S."/>
        </authorList>
    </citation>
    <scope>NUCLEOTIDE SEQUENCE [LARGE SCALE GENOMIC DNA]</scope>
    <source>
        <strain evidence="1 2">LMA-1147</strain>
    </source>
</reference>
<keyword evidence="2" id="KW-1185">Reference proteome</keyword>
<sequence length="404" mass="43556">MPVYTISQLIAIKESAPLFEKPAFLVDVKDINQRSKKQRSKSEFSKPRPEIVASLSKQPQQQPSTQLKKKASKSRRKSVKSPEWAVEDDLPSSSTSSVLGADEKSSPSTLNEVFATDFVGNVSATQQFETWKKFQYQKRRQASDVTGMSSSLQFESAIFDDDDDDDVVVGSYNSNSEHDHDEYSELPQLPIIPPPSNYIPMRRRSSNHEEIIWSSSPNSSQFVLKSNNQTSSKFQSIFNSSASSPPKPAQQQLQPALNSATNLPSNRAMSRPNSFTSISSSNGSSVSFLPSTPTGPLLSSSPLSGGISSYRTTPDLLAPNSIPNSMAVGTAAIVGGTATTTASSATPFAAATLGGSPTPNPSITSHLTPNPALVGFGIPYGQTPKFQSEYLRHITSFKSFSTST</sequence>
<dbReference type="Proteomes" id="UP000744676">
    <property type="component" value="Unassembled WGS sequence"/>
</dbReference>
<evidence type="ECO:0000313" key="2">
    <source>
        <dbReference type="Proteomes" id="UP000744676"/>
    </source>
</evidence>
<accession>A0ACB6V076</accession>